<keyword evidence="1" id="KW-0175">Coiled coil</keyword>
<dbReference type="EMBL" id="FO082278">
    <property type="protein sequence ID" value="CCO14453.1"/>
    <property type="molecule type" value="Genomic_DNA"/>
</dbReference>
<dbReference type="RefSeq" id="XP_007515574.1">
    <property type="nucleotide sequence ID" value="XM_007515512.1"/>
</dbReference>
<evidence type="ECO:0000256" key="2">
    <source>
        <dbReference type="SAM" id="MobiDB-lite"/>
    </source>
</evidence>
<protein>
    <submittedName>
        <fullName evidence="3">Uncharacterized protein</fullName>
    </submittedName>
</protein>
<name>K8EZ10_9CHLO</name>
<feature type="compositionally biased region" description="Acidic residues" evidence="2">
    <location>
        <begin position="232"/>
        <end position="252"/>
    </location>
</feature>
<dbReference type="KEGG" id="bpg:Bathy01g01350"/>
<feature type="region of interest" description="Disordered" evidence="2">
    <location>
        <begin position="232"/>
        <end position="334"/>
    </location>
</feature>
<dbReference type="InterPro" id="IPR009053">
    <property type="entry name" value="Prefoldin"/>
</dbReference>
<gene>
    <name evidence="3" type="ORF">Bathy01g01350</name>
</gene>
<evidence type="ECO:0000313" key="4">
    <source>
        <dbReference type="Proteomes" id="UP000198341"/>
    </source>
</evidence>
<dbReference type="GeneID" id="19017871"/>
<feature type="compositionally biased region" description="Acidic residues" evidence="2">
    <location>
        <begin position="181"/>
        <end position="194"/>
    </location>
</feature>
<dbReference type="Proteomes" id="UP000198341">
    <property type="component" value="Chromosome 1"/>
</dbReference>
<evidence type="ECO:0000313" key="3">
    <source>
        <dbReference type="EMBL" id="CCO14453.1"/>
    </source>
</evidence>
<reference evidence="3 4" key="1">
    <citation type="submission" date="2011-10" db="EMBL/GenBank/DDBJ databases">
        <authorList>
            <person name="Genoscope - CEA"/>
        </authorList>
    </citation>
    <scope>NUCLEOTIDE SEQUENCE [LARGE SCALE GENOMIC DNA]</scope>
    <source>
        <strain evidence="3 4">RCC 1105</strain>
    </source>
</reference>
<dbReference type="AlphaFoldDB" id="K8EZ10"/>
<dbReference type="GO" id="GO:0006457">
    <property type="term" value="P:protein folding"/>
    <property type="evidence" value="ECO:0007669"/>
    <property type="project" value="UniProtKB-ARBA"/>
</dbReference>
<feature type="coiled-coil region" evidence="1">
    <location>
        <begin position="100"/>
        <end position="127"/>
    </location>
</feature>
<dbReference type="SUPFAM" id="SSF46579">
    <property type="entry name" value="Prefoldin"/>
    <property type="match status" value="1"/>
</dbReference>
<sequence length="334" mass="37690">MSPEEGDDVNDPATLAHIARVSLSNVVEKKRIFDTLSRFAVEQNELLDVVGSLRDGREVLAPFTSVAFIEGKITNCDELLVKLSTSQDQLYAERTREQTCEMLRKRRVFAEEKLLRAEEDLRKSEIEHRETMRVLSEKFESLSNITDGEPKSRVIEGPNGRKTVLTPRDGEIVDVLEIDESVAAADEGEEEREDEVMQMRNEKEIERDREEREKAKGELESWLLKIEEMERLEEELQDAEEVEEEKEEEEGEAATIEGEKSTNVASSSSTSGDNTTSSSQQRIQIRAGIDSGMPVIERGFEKDGEDRGVRSGDGESGGAEKPMSKFMMRQLGLL</sequence>
<evidence type="ECO:0000256" key="1">
    <source>
        <dbReference type="SAM" id="Coils"/>
    </source>
</evidence>
<proteinExistence type="predicted"/>
<organism evidence="3 4">
    <name type="scientific">Bathycoccus prasinos</name>
    <dbReference type="NCBI Taxonomy" id="41875"/>
    <lineage>
        <taxon>Eukaryota</taxon>
        <taxon>Viridiplantae</taxon>
        <taxon>Chlorophyta</taxon>
        <taxon>Mamiellophyceae</taxon>
        <taxon>Mamiellales</taxon>
        <taxon>Bathycoccaceae</taxon>
        <taxon>Bathycoccus</taxon>
    </lineage>
</organism>
<feature type="region of interest" description="Disordered" evidence="2">
    <location>
        <begin position="181"/>
        <end position="217"/>
    </location>
</feature>
<feature type="compositionally biased region" description="Basic and acidic residues" evidence="2">
    <location>
        <begin position="298"/>
        <end position="313"/>
    </location>
</feature>
<accession>K8EZ10</accession>
<keyword evidence="4" id="KW-1185">Reference proteome</keyword>
<dbReference type="Pfam" id="PF02996">
    <property type="entry name" value="Prefoldin"/>
    <property type="match status" value="1"/>
</dbReference>
<dbReference type="GO" id="GO:0009409">
    <property type="term" value="P:response to cold"/>
    <property type="evidence" value="ECO:0007669"/>
    <property type="project" value="UniProtKB-ARBA"/>
</dbReference>
<feature type="compositionally biased region" description="Basic and acidic residues" evidence="2">
    <location>
        <begin position="195"/>
        <end position="217"/>
    </location>
</feature>
<feature type="compositionally biased region" description="Low complexity" evidence="2">
    <location>
        <begin position="253"/>
        <end position="279"/>
    </location>
</feature>
<dbReference type="Gene3D" id="1.10.287.370">
    <property type="match status" value="1"/>
</dbReference>
<dbReference type="InterPro" id="IPR004127">
    <property type="entry name" value="Prefoldin_subunit_alpha"/>
</dbReference>